<name>A0A0B0NZN7_GOSAR</name>
<dbReference type="EMBL" id="KN406440">
    <property type="protein sequence ID" value="KHG16571.1"/>
    <property type="molecule type" value="Genomic_DNA"/>
</dbReference>
<evidence type="ECO:0000313" key="2">
    <source>
        <dbReference type="Proteomes" id="UP000032142"/>
    </source>
</evidence>
<protein>
    <submittedName>
        <fullName evidence="1">Uncharacterized protein</fullName>
    </submittedName>
</protein>
<organism evidence="1 2">
    <name type="scientific">Gossypium arboreum</name>
    <name type="common">Tree cotton</name>
    <name type="synonym">Gossypium nanking</name>
    <dbReference type="NCBI Taxonomy" id="29729"/>
    <lineage>
        <taxon>Eukaryota</taxon>
        <taxon>Viridiplantae</taxon>
        <taxon>Streptophyta</taxon>
        <taxon>Embryophyta</taxon>
        <taxon>Tracheophyta</taxon>
        <taxon>Spermatophyta</taxon>
        <taxon>Magnoliopsida</taxon>
        <taxon>eudicotyledons</taxon>
        <taxon>Gunneridae</taxon>
        <taxon>Pentapetalae</taxon>
        <taxon>rosids</taxon>
        <taxon>malvids</taxon>
        <taxon>Malvales</taxon>
        <taxon>Malvaceae</taxon>
        <taxon>Malvoideae</taxon>
        <taxon>Gossypium</taxon>
    </lineage>
</organism>
<evidence type="ECO:0000313" key="1">
    <source>
        <dbReference type="EMBL" id="KHG16571.1"/>
    </source>
</evidence>
<gene>
    <name evidence="1" type="ORF">F383_22418</name>
</gene>
<dbReference type="AlphaFoldDB" id="A0A0B0NZN7"/>
<keyword evidence="2" id="KW-1185">Reference proteome</keyword>
<dbReference type="Proteomes" id="UP000032142">
    <property type="component" value="Unassembled WGS sequence"/>
</dbReference>
<accession>A0A0B0NZN7</accession>
<sequence length="60" mass="6798">MIESEDEMGTKVIDPVKKNSRIFSRIEEFIARFMSWYNNQSKMANAAVNTPLTADEGTSP</sequence>
<proteinExistence type="predicted"/>
<reference evidence="2" key="1">
    <citation type="submission" date="2014-09" db="EMBL/GenBank/DDBJ databases">
        <authorList>
            <person name="Mudge J."/>
            <person name="Ramaraj T."/>
            <person name="Lindquist I.E."/>
            <person name="Bharti A.K."/>
            <person name="Sundararajan A."/>
            <person name="Cameron C.T."/>
            <person name="Woodward J.E."/>
            <person name="May G.D."/>
            <person name="Brubaker C."/>
            <person name="Broadhvest J."/>
            <person name="Wilkins T.A."/>
        </authorList>
    </citation>
    <scope>NUCLEOTIDE SEQUENCE</scope>
    <source>
        <strain evidence="2">cv. AKA8401</strain>
    </source>
</reference>